<accession>A0A0F9RDT5</accession>
<dbReference type="AlphaFoldDB" id="A0A0F9RDT5"/>
<name>A0A0F9RDT5_9ZZZZ</name>
<gene>
    <name evidence="1" type="ORF">LCGC14_0660450</name>
</gene>
<comment type="caution">
    <text evidence="1">The sequence shown here is derived from an EMBL/GenBank/DDBJ whole genome shotgun (WGS) entry which is preliminary data.</text>
</comment>
<protein>
    <submittedName>
        <fullName evidence="1">Uncharacterized protein</fullName>
    </submittedName>
</protein>
<dbReference type="EMBL" id="LAZR01001261">
    <property type="protein sequence ID" value="KKN47722.1"/>
    <property type="molecule type" value="Genomic_DNA"/>
</dbReference>
<evidence type="ECO:0000313" key="1">
    <source>
        <dbReference type="EMBL" id="KKN47722.1"/>
    </source>
</evidence>
<organism evidence="1">
    <name type="scientific">marine sediment metagenome</name>
    <dbReference type="NCBI Taxonomy" id="412755"/>
    <lineage>
        <taxon>unclassified sequences</taxon>
        <taxon>metagenomes</taxon>
        <taxon>ecological metagenomes</taxon>
    </lineage>
</organism>
<reference evidence="1" key="1">
    <citation type="journal article" date="2015" name="Nature">
        <title>Complex archaea that bridge the gap between prokaryotes and eukaryotes.</title>
        <authorList>
            <person name="Spang A."/>
            <person name="Saw J.H."/>
            <person name="Jorgensen S.L."/>
            <person name="Zaremba-Niedzwiedzka K."/>
            <person name="Martijn J."/>
            <person name="Lind A.E."/>
            <person name="van Eijk R."/>
            <person name="Schleper C."/>
            <person name="Guy L."/>
            <person name="Ettema T.J."/>
        </authorList>
    </citation>
    <scope>NUCLEOTIDE SEQUENCE</scope>
</reference>
<sequence>MPDLPELYEALDDALRYFLVYLYTANAETQPTPHTEYVSALCAAIEVKQTQELNEFMNRGRYSEAGVRVIEAVQLYYDWVEKYDELPVRLQQVLDAYKDFREEETPTSEAAESSEEA</sequence>
<proteinExistence type="predicted"/>